<proteinExistence type="inferred from homology"/>
<evidence type="ECO:0000259" key="8">
    <source>
        <dbReference type="Pfam" id="PF25954"/>
    </source>
</evidence>
<evidence type="ECO:0000256" key="6">
    <source>
        <dbReference type="SAM" id="SignalP"/>
    </source>
</evidence>
<feature type="domain" description="Multidrug resistance protein MdtA-like barrel-sandwich hybrid" evidence="7">
    <location>
        <begin position="63"/>
        <end position="284"/>
    </location>
</feature>
<protein>
    <submittedName>
        <fullName evidence="10">Efflux RND transporter periplasmic adaptor subunit</fullName>
    </submittedName>
</protein>
<organism evidence="10 11">
    <name type="scientific">Paenibacillus gyeongsangnamensis</name>
    <dbReference type="NCBI Taxonomy" id="3388067"/>
    <lineage>
        <taxon>Bacteria</taxon>
        <taxon>Bacillati</taxon>
        <taxon>Bacillota</taxon>
        <taxon>Bacilli</taxon>
        <taxon>Bacillales</taxon>
        <taxon>Paenibacillaceae</taxon>
        <taxon>Paenibacillus</taxon>
    </lineage>
</organism>
<dbReference type="Proteomes" id="UP001527882">
    <property type="component" value="Unassembled WGS sequence"/>
</dbReference>
<comment type="similarity">
    <text evidence="2">Belongs to the membrane fusion protein (MFP) (TC 8.A.1) family.</text>
</comment>
<dbReference type="Gene3D" id="1.10.287.470">
    <property type="entry name" value="Helix hairpin bin"/>
    <property type="match status" value="2"/>
</dbReference>
<name>A0ABT4Q750_9BACL</name>
<feature type="signal peptide" evidence="6">
    <location>
        <begin position="1"/>
        <end position="24"/>
    </location>
</feature>
<keyword evidence="3 4" id="KW-0175">Coiled coil</keyword>
<evidence type="ECO:0000313" key="10">
    <source>
        <dbReference type="EMBL" id="MCZ8512703.1"/>
    </source>
</evidence>
<feature type="coiled-coil region" evidence="4">
    <location>
        <begin position="96"/>
        <end position="156"/>
    </location>
</feature>
<dbReference type="InterPro" id="IPR058637">
    <property type="entry name" value="YknX-like_C"/>
</dbReference>
<accession>A0ABT4Q750</accession>
<dbReference type="PANTHER" id="PTHR32347:SF23">
    <property type="entry name" value="BLL5650 PROTEIN"/>
    <property type="match status" value="1"/>
</dbReference>
<dbReference type="RefSeq" id="WP_269881150.1">
    <property type="nucleotide sequence ID" value="NZ_JAQAGZ010000005.1"/>
</dbReference>
<dbReference type="SUPFAM" id="SSF111369">
    <property type="entry name" value="HlyD-like secretion proteins"/>
    <property type="match status" value="2"/>
</dbReference>
<comment type="subcellular location">
    <subcellularLocation>
        <location evidence="1">Cell envelope</location>
    </subcellularLocation>
</comment>
<evidence type="ECO:0000313" key="11">
    <source>
        <dbReference type="Proteomes" id="UP001527882"/>
    </source>
</evidence>
<dbReference type="InterPro" id="IPR006143">
    <property type="entry name" value="RND_pump_MFP"/>
</dbReference>
<keyword evidence="11" id="KW-1185">Reference proteome</keyword>
<evidence type="ECO:0000256" key="5">
    <source>
        <dbReference type="SAM" id="MobiDB-lite"/>
    </source>
</evidence>
<gene>
    <name evidence="10" type="ORF">O9H85_09805</name>
</gene>
<comment type="caution">
    <text evidence="10">The sequence shown here is derived from an EMBL/GenBank/DDBJ whole genome shotgun (WGS) entry which is preliminary data.</text>
</comment>
<dbReference type="PRINTS" id="PR01490">
    <property type="entry name" value="RTXTOXIND"/>
</dbReference>
<dbReference type="InterPro" id="IPR050465">
    <property type="entry name" value="UPF0194_transport"/>
</dbReference>
<evidence type="ECO:0000256" key="3">
    <source>
        <dbReference type="ARBA" id="ARBA00023054"/>
    </source>
</evidence>
<dbReference type="Gene3D" id="2.40.420.20">
    <property type="match status" value="1"/>
</dbReference>
<evidence type="ECO:0000256" key="4">
    <source>
        <dbReference type="SAM" id="Coils"/>
    </source>
</evidence>
<feature type="region of interest" description="Disordered" evidence="5">
    <location>
        <begin position="420"/>
        <end position="440"/>
    </location>
</feature>
<reference evidence="10 11" key="1">
    <citation type="submission" date="2022-12" db="EMBL/GenBank/DDBJ databases">
        <title>Draft genome sequence of Paenibacillus sp. dW9.</title>
        <authorList>
            <person name="Choi E.-W."/>
            <person name="Kim D.-U."/>
        </authorList>
    </citation>
    <scope>NUCLEOTIDE SEQUENCE [LARGE SCALE GENOMIC DNA]</scope>
    <source>
        <strain evidence="11">dW9</strain>
    </source>
</reference>
<feature type="chain" id="PRO_5047255430" evidence="6">
    <location>
        <begin position="25"/>
        <end position="440"/>
    </location>
</feature>
<sequence>MKRNKHKKLWVPAMLTLAAFTALPGCGTPSVQGAAGGETPVKTIKLGQTSEAGLSGKIIPDQEVKVVSKVAGKVSAIQVEEGAKVKKGDVLLQLETDDLTQQVKQAEAGVTAAEAKLNDAEAGARSQEIQGLESAVQQAQAALDTANAAADQAKAGFDLAQSTYNRLRNLYDTSSTVAKEDLERGTLDYEKARAGYSQAVASQKSAAAAVQGAKAKLELAKIGPTDNTIKAMQADIERLNAGLTLANSALSNATVTAPIDGIVVKKSIQAGEMASPGVPLFSVVAMDHVQVELSVADNQIGSIKAGSPVEVKTQNVPGKTFQGTVQFVSPVSNPNSSTFPVKVTVDNKDGLLLAGMVAEVNLQGTPQSKLEVPKSALVKKDGKTFVVKVQNGTAHLVEVKTEDKNQDWVYVQPNEQLQRSEPIVVSPGDKLAEGTKVKAE</sequence>
<dbReference type="NCBIfam" id="TIGR01730">
    <property type="entry name" value="RND_mfp"/>
    <property type="match status" value="1"/>
</dbReference>
<dbReference type="Pfam" id="PF25917">
    <property type="entry name" value="BSH_RND"/>
    <property type="match status" value="1"/>
</dbReference>
<evidence type="ECO:0000256" key="1">
    <source>
        <dbReference type="ARBA" id="ARBA00004196"/>
    </source>
</evidence>
<dbReference type="InterPro" id="IPR058625">
    <property type="entry name" value="MdtA-like_BSH"/>
</dbReference>
<evidence type="ECO:0000259" key="9">
    <source>
        <dbReference type="Pfam" id="PF25989"/>
    </source>
</evidence>
<dbReference type="EMBL" id="JAQAGZ010000005">
    <property type="protein sequence ID" value="MCZ8512703.1"/>
    <property type="molecule type" value="Genomic_DNA"/>
</dbReference>
<dbReference type="Pfam" id="PF25954">
    <property type="entry name" value="Beta-barrel_RND_2"/>
    <property type="match status" value="1"/>
</dbReference>
<evidence type="ECO:0000259" key="7">
    <source>
        <dbReference type="Pfam" id="PF25917"/>
    </source>
</evidence>
<dbReference type="Gene3D" id="2.40.50.100">
    <property type="match status" value="1"/>
</dbReference>
<dbReference type="Gene3D" id="2.40.30.170">
    <property type="match status" value="1"/>
</dbReference>
<dbReference type="InterPro" id="IPR058792">
    <property type="entry name" value="Beta-barrel_RND_2"/>
</dbReference>
<feature type="domain" description="YknX-like C-terminal permuted SH3-like" evidence="9">
    <location>
        <begin position="370"/>
        <end position="438"/>
    </location>
</feature>
<feature type="compositionally biased region" description="Basic and acidic residues" evidence="5">
    <location>
        <begin position="430"/>
        <end position="440"/>
    </location>
</feature>
<feature type="domain" description="CusB-like beta-barrel" evidence="8">
    <location>
        <begin position="291"/>
        <end position="364"/>
    </location>
</feature>
<keyword evidence="6" id="KW-0732">Signal</keyword>
<evidence type="ECO:0000256" key="2">
    <source>
        <dbReference type="ARBA" id="ARBA00009477"/>
    </source>
</evidence>
<dbReference type="Pfam" id="PF25989">
    <property type="entry name" value="YknX_C"/>
    <property type="match status" value="1"/>
</dbReference>
<dbReference type="PANTHER" id="PTHR32347">
    <property type="entry name" value="EFFLUX SYSTEM COMPONENT YKNX-RELATED"/>
    <property type="match status" value="1"/>
</dbReference>